<name>S8F6N5_FOMSC</name>
<evidence type="ECO:0000313" key="3">
    <source>
        <dbReference type="Proteomes" id="UP000015241"/>
    </source>
</evidence>
<dbReference type="HOGENOM" id="CLU_1652180_0_0_1"/>
<feature type="region of interest" description="Disordered" evidence="1">
    <location>
        <begin position="94"/>
        <end position="130"/>
    </location>
</feature>
<proteinExistence type="predicted"/>
<keyword evidence="3" id="KW-1185">Reference proteome</keyword>
<dbReference type="Proteomes" id="UP000015241">
    <property type="component" value="Unassembled WGS sequence"/>
</dbReference>
<organism evidence="2 3">
    <name type="scientific">Fomitopsis schrenkii</name>
    <name type="common">Brown rot fungus</name>
    <dbReference type="NCBI Taxonomy" id="2126942"/>
    <lineage>
        <taxon>Eukaryota</taxon>
        <taxon>Fungi</taxon>
        <taxon>Dikarya</taxon>
        <taxon>Basidiomycota</taxon>
        <taxon>Agaricomycotina</taxon>
        <taxon>Agaricomycetes</taxon>
        <taxon>Polyporales</taxon>
        <taxon>Fomitopsis</taxon>
    </lineage>
</organism>
<dbReference type="AlphaFoldDB" id="S8F6N5"/>
<feature type="compositionally biased region" description="Basic and acidic residues" evidence="1">
    <location>
        <begin position="94"/>
        <end position="118"/>
    </location>
</feature>
<dbReference type="EMBL" id="KE504229">
    <property type="protein sequence ID" value="EPS94574.1"/>
    <property type="molecule type" value="Genomic_DNA"/>
</dbReference>
<evidence type="ECO:0000313" key="2">
    <source>
        <dbReference type="EMBL" id="EPS94574.1"/>
    </source>
</evidence>
<protein>
    <submittedName>
        <fullName evidence="2">Uncharacterized protein</fullName>
    </submittedName>
</protein>
<evidence type="ECO:0000256" key="1">
    <source>
        <dbReference type="SAM" id="MobiDB-lite"/>
    </source>
</evidence>
<reference evidence="2 3" key="1">
    <citation type="journal article" date="2012" name="Science">
        <title>The Paleozoic origin of enzymatic lignin decomposition reconstructed from 31 fungal genomes.</title>
        <authorList>
            <person name="Floudas D."/>
            <person name="Binder M."/>
            <person name="Riley R."/>
            <person name="Barry K."/>
            <person name="Blanchette R.A."/>
            <person name="Henrissat B."/>
            <person name="Martinez A.T."/>
            <person name="Otillar R."/>
            <person name="Spatafora J.W."/>
            <person name="Yadav J.S."/>
            <person name="Aerts A."/>
            <person name="Benoit I."/>
            <person name="Boyd A."/>
            <person name="Carlson A."/>
            <person name="Copeland A."/>
            <person name="Coutinho P.M."/>
            <person name="de Vries R.P."/>
            <person name="Ferreira P."/>
            <person name="Findley K."/>
            <person name="Foster B."/>
            <person name="Gaskell J."/>
            <person name="Glotzer D."/>
            <person name="Gorecki P."/>
            <person name="Heitman J."/>
            <person name="Hesse C."/>
            <person name="Hori C."/>
            <person name="Igarashi K."/>
            <person name="Jurgens J.A."/>
            <person name="Kallen N."/>
            <person name="Kersten P."/>
            <person name="Kohler A."/>
            <person name="Kuees U."/>
            <person name="Kumar T.K.A."/>
            <person name="Kuo A."/>
            <person name="LaButti K."/>
            <person name="Larrondo L.F."/>
            <person name="Lindquist E."/>
            <person name="Ling A."/>
            <person name="Lombard V."/>
            <person name="Lucas S."/>
            <person name="Lundell T."/>
            <person name="Martin R."/>
            <person name="McLaughlin D.J."/>
            <person name="Morgenstern I."/>
            <person name="Morin E."/>
            <person name="Murat C."/>
            <person name="Nagy L.G."/>
            <person name="Nolan M."/>
            <person name="Ohm R.A."/>
            <person name="Patyshakuliyeva A."/>
            <person name="Rokas A."/>
            <person name="Ruiz-Duenas F.J."/>
            <person name="Sabat G."/>
            <person name="Salamov A."/>
            <person name="Samejima M."/>
            <person name="Schmutz J."/>
            <person name="Slot J.C."/>
            <person name="St John F."/>
            <person name="Stenlid J."/>
            <person name="Sun H."/>
            <person name="Sun S."/>
            <person name="Syed K."/>
            <person name="Tsang A."/>
            <person name="Wiebenga A."/>
            <person name="Young D."/>
            <person name="Pisabarro A."/>
            <person name="Eastwood D.C."/>
            <person name="Martin F."/>
            <person name="Cullen D."/>
            <person name="Grigoriev I.V."/>
            <person name="Hibbett D.S."/>
        </authorList>
    </citation>
    <scope>NUCLEOTIDE SEQUENCE</scope>
    <source>
        <strain evidence="3">FP-58527</strain>
    </source>
</reference>
<dbReference type="InParanoid" id="S8F6N5"/>
<accession>S8F6N5</accession>
<gene>
    <name evidence="2" type="ORF">FOMPIDRAFT_84973</name>
</gene>
<sequence length="160" mass="17608">MHKTTPGMKSETRTDTGDLVLGCKGIWSIVRHPSCLGHAPVHFAFPVPLYSVGLLHPLTLLGSLMNHVFLRVLGGDREMEMYKAGPITDGKENVQVRGQARDRRCDKDKRKEDVDGEPRSPPTNNVLQGWEEIPGATGTLRVACRTYRALVDPSFLGGCT</sequence>